<evidence type="ECO:0000313" key="2">
    <source>
        <dbReference type="EMBL" id="VAW16132.1"/>
    </source>
</evidence>
<organism evidence="2">
    <name type="scientific">hydrothermal vent metagenome</name>
    <dbReference type="NCBI Taxonomy" id="652676"/>
    <lineage>
        <taxon>unclassified sequences</taxon>
        <taxon>metagenomes</taxon>
        <taxon>ecological metagenomes</taxon>
    </lineage>
</organism>
<proteinExistence type="predicted"/>
<name>A0A3B0TNQ7_9ZZZZ</name>
<dbReference type="EMBL" id="UOEO01000045">
    <property type="protein sequence ID" value="VAW16132.1"/>
    <property type="molecule type" value="Genomic_DNA"/>
</dbReference>
<evidence type="ECO:0000259" key="1">
    <source>
        <dbReference type="PROSITE" id="PS50975"/>
    </source>
</evidence>
<gene>
    <name evidence="2" type="ORF">MNBD_ALPHA12-1279</name>
</gene>
<dbReference type="GO" id="GO:0046872">
    <property type="term" value="F:metal ion binding"/>
    <property type="evidence" value="ECO:0007669"/>
    <property type="project" value="InterPro"/>
</dbReference>
<reference evidence="2" key="1">
    <citation type="submission" date="2018-06" db="EMBL/GenBank/DDBJ databases">
        <authorList>
            <person name="Zhirakovskaya E."/>
        </authorList>
    </citation>
    <scope>NUCLEOTIDE SEQUENCE</scope>
</reference>
<protein>
    <recommendedName>
        <fullName evidence="1">ATP-grasp domain-containing protein</fullName>
    </recommendedName>
</protein>
<feature type="domain" description="ATP-grasp" evidence="1">
    <location>
        <begin position="121"/>
        <end position="377"/>
    </location>
</feature>
<dbReference type="InterPro" id="IPR011761">
    <property type="entry name" value="ATP-grasp"/>
</dbReference>
<dbReference type="PROSITE" id="PS50975">
    <property type="entry name" value="ATP_GRASP"/>
    <property type="match status" value="1"/>
</dbReference>
<dbReference type="SUPFAM" id="SSF56059">
    <property type="entry name" value="Glutathione synthetase ATP-binding domain-like"/>
    <property type="match status" value="1"/>
</dbReference>
<dbReference type="AlphaFoldDB" id="A0A3B0TNQ7"/>
<sequence>MPGSTNNLSRAVAFSSNRPATDRPEMISRVIPHAMNFAYRARRFANIGALVEHLRFTQLRDKYYRQLWSEAAERVGASHGNWRFGFSRITKNGLTIIVRQGEVMLDSHLTLELMGNKSLVYQLMAEMGFRIPHYCSYTMATLKRAEKFLDANPGQIVVKPAAGTGGGRGVTTGITDLAGLKKASRYAARFSPDLVVEQQIAGNSYRLLYLNGKFIDAVRRDQPLVVGDGKSSIRKLVAKQNAHRLHNSPPTALSPLKIDHDASGWLAENALSPSFRPQAGTEVLLKRAVNENSAAQNHNVRKMVHPATILMAASLVDNLGVELAGVDILCRDISKPLGAKNGLISEVNTTPGLHHHYLIANPEMGTRVAETLLEYMFKTGRGTLRLEKPQVAENKKNIVATALSGTGVD</sequence>
<dbReference type="Gene3D" id="3.30.470.20">
    <property type="entry name" value="ATP-grasp fold, B domain"/>
    <property type="match status" value="2"/>
</dbReference>
<dbReference type="GO" id="GO:0005524">
    <property type="term" value="F:ATP binding"/>
    <property type="evidence" value="ECO:0007669"/>
    <property type="project" value="InterPro"/>
</dbReference>
<accession>A0A3B0TNQ7</accession>